<sequence length="298" mass="33232">MTRDCSTEGSFPHSMIALGSYREAVDDLVSDVGGVGLEVQRRRATQLLDPSRLAAEITRALELTPDGASRAVASMSREISEYRPNTRSAAADLPSLVRILMLAQIDAMWWGHVPAYRTTHTVDSTTELVDVRSARQGRSSVRCRVQPRTRVHRLARAVERRIVPDRTPRTAGVVSPRTRPEVSMLLEEISADFHRIAPPETPPLWVTSMTRSIEHQQHLRSLGYSAVLPSAHCTGHAVDLEMRWFERFGVCEVLADVLWAHQDEGRVNVINEGQAWHVCISPDALAGLRTHDAARIED</sequence>
<organism evidence="1 2">
    <name type="scientific">Janibacter cremeus</name>
    <dbReference type="NCBI Taxonomy" id="1285192"/>
    <lineage>
        <taxon>Bacteria</taxon>
        <taxon>Bacillati</taxon>
        <taxon>Actinomycetota</taxon>
        <taxon>Actinomycetes</taxon>
        <taxon>Micrococcales</taxon>
        <taxon>Intrasporangiaceae</taxon>
        <taxon>Janibacter</taxon>
    </lineage>
</organism>
<accession>A0A852VVL7</accession>
<comment type="caution">
    <text evidence="1">The sequence shown here is derived from an EMBL/GenBank/DDBJ whole genome shotgun (WGS) entry which is preliminary data.</text>
</comment>
<dbReference type="SUPFAM" id="SSF55166">
    <property type="entry name" value="Hedgehog/DD-peptidase"/>
    <property type="match status" value="1"/>
</dbReference>
<proteinExistence type="predicted"/>
<evidence type="ECO:0000313" key="1">
    <source>
        <dbReference type="EMBL" id="NYF99450.1"/>
    </source>
</evidence>
<gene>
    <name evidence="1" type="ORF">BJY20_002842</name>
</gene>
<dbReference type="AlphaFoldDB" id="A0A852VVL7"/>
<dbReference type="EMBL" id="JACCAE010000001">
    <property type="protein sequence ID" value="NYF99450.1"/>
    <property type="molecule type" value="Genomic_DNA"/>
</dbReference>
<dbReference type="InterPro" id="IPR043769">
    <property type="entry name" value="DUF5715"/>
</dbReference>
<dbReference type="InterPro" id="IPR009045">
    <property type="entry name" value="Zn_M74/Hedgehog-like"/>
</dbReference>
<dbReference type="Pfam" id="PF18979">
    <property type="entry name" value="DUF5715"/>
    <property type="match status" value="1"/>
</dbReference>
<evidence type="ECO:0000313" key="2">
    <source>
        <dbReference type="Proteomes" id="UP000554054"/>
    </source>
</evidence>
<protein>
    <submittedName>
        <fullName evidence="1">Uncharacterized protein</fullName>
    </submittedName>
</protein>
<dbReference type="Proteomes" id="UP000554054">
    <property type="component" value="Unassembled WGS sequence"/>
</dbReference>
<keyword evidence="2" id="KW-1185">Reference proteome</keyword>
<name>A0A852VVL7_9MICO</name>
<reference evidence="1 2" key="1">
    <citation type="submission" date="2020-07" db="EMBL/GenBank/DDBJ databases">
        <title>Sequencing the genomes of 1000 actinobacteria strains.</title>
        <authorList>
            <person name="Klenk H.-P."/>
        </authorList>
    </citation>
    <scope>NUCLEOTIDE SEQUENCE [LARGE SCALE GENOMIC DNA]</scope>
    <source>
        <strain evidence="1 2">DSM 26154</strain>
    </source>
</reference>